<evidence type="ECO:0000259" key="3">
    <source>
        <dbReference type="Pfam" id="PF07760"/>
    </source>
</evidence>
<feature type="domain" description="DUF1616" evidence="3">
    <location>
        <begin position="26"/>
        <end position="370"/>
    </location>
</feature>
<feature type="transmembrane region" description="Helical" evidence="2">
    <location>
        <begin position="159"/>
        <end position="178"/>
    </location>
</feature>
<reference evidence="4 5" key="1">
    <citation type="journal article" date="2014" name="Front. Microbiol.">
        <title>Population and genomic analysis of the genus Halorubrum.</title>
        <authorList>
            <person name="Fullmer M.S."/>
            <person name="Soucy S.M."/>
            <person name="Swithers K.S."/>
            <person name="Makkay A.M."/>
            <person name="Wheeler R."/>
            <person name="Ventosa A."/>
            <person name="Gogarten J.P."/>
            <person name="Papke R.T."/>
        </authorList>
    </citation>
    <scope>NUCLEOTIDE SEQUENCE [LARGE SCALE GENOMIC DNA]</scope>
    <source>
        <strain evidence="4 5">Cb34</strain>
    </source>
</reference>
<dbReference type="RefSeq" id="WP_094531878.1">
    <property type="nucleotide sequence ID" value="NZ_NHPJ01000082.1"/>
</dbReference>
<evidence type="ECO:0000313" key="5">
    <source>
        <dbReference type="Proteomes" id="UP000216308"/>
    </source>
</evidence>
<keyword evidence="5" id="KW-1185">Reference proteome</keyword>
<organism evidence="4 5">
    <name type="scientific">Halorubrum halodurans</name>
    <dbReference type="NCBI Taxonomy" id="1383851"/>
    <lineage>
        <taxon>Archaea</taxon>
        <taxon>Methanobacteriati</taxon>
        <taxon>Methanobacteriota</taxon>
        <taxon>Stenosarchaea group</taxon>
        <taxon>Halobacteria</taxon>
        <taxon>Halobacteriales</taxon>
        <taxon>Haloferacaceae</taxon>
        <taxon>Halorubrum</taxon>
    </lineage>
</organism>
<feature type="transmembrane region" description="Helical" evidence="2">
    <location>
        <begin position="212"/>
        <end position="236"/>
    </location>
</feature>
<protein>
    <recommendedName>
        <fullName evidence="3">DUF1616 domain-containing protein</fullName>
    </recommendedName>
</protein>
<feature type="transmembrane region" description="Helical" evidence="2">
    <location>
        <begin position="48"/>
        <end position="68"/>
    </location>
</feature>
<evidence type="ECO:0000313" key="4">
    <source>
        <dbReference type="EMBL" id="OYR56621.1"/>
    </source>
</evidence>
<dbReference type="OrthoDB" id="82282at2157"/>
<dbReference type="Proteomes" id="UP000216308">
    <property type="component" value="Unassembled WGS sequence"/>
</dbReference>
<feature type="transmembrane region" description="Helical" evidence="2">
    <location>
        <begin position="132"/>
        <end position="153"/>
    </location>
</feature>
<evidence type="ECO:0000256" key="2">
    <source>
        <dbReference type="SAM" id="Phobius"/>
    </source>
</evidence>
<feature type="transmembrane region" description="Helical" evidence="2">
    <location>
        <begin position="21"/>
        <end position="42"/>
    </location>
</feature>
<keyword evidence="2" id="KW-0472">Membrane</keyword>
<proteinExistence type="predicted"/>
<sequence length="372" mass="40681">MVDRRGAWLLLPAPLRRLPADLAATVAVTLLTLATVFVPVVNDTPLRVAFGIVFVLFLPGYAFIAALFPESGSEASDEHGLDATETTFNSDDGPRPVPGTEAAENASTVRPERDADPAGASGRSGIDGIERVALSFGLSIAVVPLIGLVLNFTPWGIRLVPVTTAVAGFTLGCVAVAARRRRELPESERFAVPYDQWIAAARRELFEPDDRVDATLTVLLVVSVLLAVGSVGYAVAVPPQGEQFTEFYLLTEDPDGELVADGYPETMERGETTELVVGIGNNEYRTATYTVVVQLQEVQVANNSTTVLDRTELDRFETTVPHNETHHRRHTLRPTRSGENLRVQYLLYMEEPPDDPTGENAYRELHLWMDVE</sequence>
<gene>
    <name evidence="4" type="ORF">DJ70_08290</name>
</gene>
<evidence type="ECO:0000256" key="1">
    <source>
        <dbReference type="SAM" id="MobiDB-lite"/>
    </source>
</evidence>
<dbReference type="Pfam" id="PF07760">
    <property type="entry name" value="DUF1616"/>
    <property type="match status" value="1"/>
</dbReference>
<dbReference type="InterPro" id="IPR011674">
    <property type="entry name" value="DUF1616"/>
</dbReference>
<accession>A0A256IJ83</accession>
<feature type="region of interest" description="Disordered" evidence="1">
    <location>
        <begin position="75"/>
        <end position="123"/>
    </location>
</feature>
<dbReference type="AlphaFoldDB" id="A0A256IJ83"/>
<comment type="caution">
    <text evidence="4">The sequence shown here is derived from an EMBL/GenBank/DDBJ whole genome shotgun (WGS) entry which is preliminary data.</text>
</comment>
<keyword evidence="2" id="KW-1133">Transmembrane helix</keyword>
<keyword evidence="2" id="KW-0812">Transmembrane</keyword>
<dbReference type="EMBL" id="NHPJ01000082">
    <property type="protein sequence ID" value="OYR56621.1"/>
    <property type="molecule type" value="Genomic_DNA"/>
</dbReference>
<name>A0A256IJ83_9EURY</name>